<dbReference type="AlphaFoldDB" id="A0A9N8HR71"/>
<reference evidence="1" key="1">
    <citation type="submission" date="2020-06" db="EMBL/GenBank/DDBJ databases">
        <authorList>
            <consortium name="Plant Systems Biology data submission"/>
        </authorList>
    </citation>
    <scope>NUCLEOTIDE SEQUENCE</scope>
    <source>
        <strain evidence="1">D6</strain>
    </source>
</reference>
<protein>
    <submittedName>
        <fullName evidence="1">Uncharacterized protein</fullName>
    </submittedName>
</protein>
<evidence type="ECO:0000313" key="2">
    <source>
        <dbReference type="Proteomes" id="UP001153069"/>
    </source>
</evidence>
<evidence type="ECO:0000313" key="1">
    <source>
        <dbReference type="EMBL" id="CAB9522252.1"/>
    </source>
</evidence>
<name>A0A9N8HR71_9STRA</name>
<organism evidence="1 2">
    <name type="scientific">Seminavis robusta</name>
    <dbReference type="NCBI Taxonomy" id="568900"/>
    <lineage>
        <taxon>Eukaryota</taxon>
        <taxon>Sar</taxon>
        <taxon>Stramenopiles</taxon>
        <taxon>Ochrophyta</taxon>
        <taxon>Bacillariophyta</taxon>
        <taxon>Bacillariophyceae</taxon>
        <taxon>Bacillariophycidae</taxon>
        <taxon>Naviculales</taxon>
        <taxon>Naviculaceae</taxon>
        <taxon>Seminavis</taxon>
    </lineage>
</organism>
<accession>A0A9N8HR71</accession>
<sequence>MGSAMSSSSLNELCHVLRRKDPPPTLEEVRYHHLFKGASSRLVGRTIQQKNQLLPLHQALCNRALMETDDESSDIVEFLIICQLGPSQIQCSKGTLGWKLTHSYRVPTRRSLGSVPAIGPSLSSRFALPLRLSSLWISTPPLGINEQSVLERPNGNNPIPP</sequence>
<dbReference type="EMBL" id="CAICTM010001281">
    <property type="protein sequence ID" value="CAB9522252.1"/>
    <property type="molecule type" value="Genomic_DNA"/>
</dbReference>
<keyword evidence="2" id="KW-1185">Reference proteome</keyword>
<proteinExistence type="predicted"/>
<dbReference type="Proteomes" id="UP001153069">
    <property type="component" value="Unassembled WGS sequence"/>
</dbReference>
<gene>
    <name evidence="1" type="ORF">SEMRO_1283_G259150.1</name>
</gene>
<comment type="caution">
    <text evidence="1">The sequence shown here is derived from an EMBL/GenBank/DDBJ whole genome shotgun (WGS) entry which is preliminary data.</text>
</comment>